<dbReference type="PANTHER" id="PTHR10098:SF112">
    <property type="entry name" value="SLR0380 PROTEIN"/>
    <property type="match status" value="1"/>
</dbReference>
<dbReference type="PANTHER" id="PTHR10098">
    <property type="entry name" value="RAPSYN-RELATED"/>
    <property type="match status" value="1"/>
</dbReference>
<reference evidence="2" key="1">
    <citation type="submission" date="2020-11" db="EMBL/GenBank/DDBJ databases">
        <authorList>
            <person name="Konstantinou D."/>
            <person name="Gkelis S."/>
            <person name="Popin R."/>
            <person name="Fewer D."/>
            <person name="Sivonen K."/>
        </authorList>
    </citation>
    <scope>NUCLEOTIDE SEQUENCE</scope>
    <source>
        <strain evidence="2">TAU-MAC 1115</strain>
    </source>
</reference>
<proteinExistence type="predicted"/>
<dbReference type="AlphaFoldDB" id="A0A947DFM4"/>
<comment type="caution">
    <text evidence="2">The sequence shown here is derived from an EMBL/GenBank/DDBJ whole genome shotgun (WGS) entry which is preliminary data.</text>
</comment>
<dbReference type="SUPFAM" id="SSF48452">
    <property type="entry name" value="TPR-like"/>
    <property type="match status" value="1"/>
</dbReference>
<dbReference type="InterPro" id="IPR011990">
    <property type="entry name" value="TPR-like_helical_dom_sf"/>
</dbReference>
<feature type="domain" description="CHAT" evidence="1">
    <location>
        <begin position="645"/>
        <end position="918"/>
    </location>
</feature>
<dbReference type="Pfam" id="PF12770">
    <property type="entry name" value="CHAT"/>
    <property type="match status" value="1"/>
</dbReference>
<gene>
    <name evidence="2" type="ORF">IXB50_10060</name>
</gene>
<dbReference type="RefSeq" id="WP_215608839.1">
    <property type="nucleotide sequence ID" value="NZ_JADOES010000016.1"/>
</dbReference>
<protein>
    <submittedName>
        <fullName evidence="2">CHAT domain-containing protein</fullName>
    </submittedName>
</protein>
<name>A0A947DFM4_9CYAN</name>
<evidence type="ECO:0000313" key="3">
    <source>
        <dbReference type="Proteomes" id="UP000717364"/>
    </source>
</evidence>
<reference evidence="2" key="2">
    <citation type="journal article" date="2021" name="Mar. Drugs">
        <title>Genome Reduction and Secondary Metabolism of the Marine Sponge-Associated Cyanobacterium Leptothoe.</title>
        <authorList>
            <person name="Konstantinou D."/>
            <person name="Popin R.V."/>
            <person name="Fewer D.P."/>
            <person name="Sivonen K."/>
            <person name="Gkelis S."/>
        </authorList>
    </citation>
    <scope>NUCLEOTIDE SEQUENCE</scope>
    <source>
        <strain evidence="2">TAU-MAC 1115</strain>
    </source>
</reference>
<accession>A0A947DFM4</accession>
<dbReference type="Gene3D" id="1.25.40.10">
    <property type="entry name" value="Tetratricopeptide repeat domain"/>
    <property type="match status" value="2"/>
</dbReference>
<dbReference type="EMBL" id="JADOES010000016">
    <property type="protein sequence ID" value="MBT9315769.1"/>
    <property type="molecule type" value="Genomic_DNA"/>
</dbReference>
<organism evidence="2 3">
    <name type="scientific">Leptothoe spongobia TAU-MAC 1115</name>
    <dbReference type="NCBI Taxonomy" id="1967444"/>
    <lineage>
        <taxon>Bacteria</taxon>
        <taxon>Bacillati</taxon>
        <taxon>Cyanobacteriota</taxon>
        <taxon>Cyanophyceae</taxon>
        <taxon>Nodosilineales</taxon>
        <taxon>Cymatolegaceae</taxon>
        <taxon>Leptothoe</taxon>
        <taxon>Leptothoe spongobia</taxon>
    </lineage>
</organism>
<dbReference type="InterPro" id="IPR024983">
    <property type="entry name" value="CHAT_dom"/>
</dbReference>
<evidence type="ECO:0000259" key="1">
    <source>
        <dbReference type="Pfam" id="PF12770"/>
    </source>
</evidence>
<keyword evidence="3" id="KW-1185">Reference proteome</keyword>
<evidence type="ECO:0000313" key="2">
    <source>
        <dbReference type="EMBL" id="MBT9315769.1"/>
    </source>
</evidence>
<dbReference type="Proteomes" id="UP000717364">
    <property type="component" value="Unassembled WGS sequence"/>
</dbReference>
<sequence length="920" mass="101388">MKVLMRYGLLTCLGWLMAMGIGFAQIPPVLLESSRVRTIHEIVGQRVESTVDQRIEAGKRFYQQGEWERAIATWQPILSQSDLTPTQQATLWTYLGMAHQKQGDRAAADHALDTSLQLLVSVPEAEGASIRAQVLNTQGQLALDQGRAEAAFTYWQQTTQIYRALDYPAGITGSLLNQASALEMSGHHRRACQTILTAIGLEGQTCELTSTDAMVPVLEAVETQTDPSLQLLAMTSLGNVLRQSGYLTQSQQILEQAVAKASSPSALPTVLLSLGQVEQARYRQSLYLYEQTGDALDQMVSLAKQALDHYQAAADLTSPETPMAVQIAAPTLELLTQLRAGSVDVLAQVKPQVTARLQAQLQLVKRLPLEQLPPSRSLITSQISLARSLTTLATGTGQPFTPGIQPATDILPLLRRAYTQATELGDVDAQSQALGAWGHLYEAGGNEVEENQRQARQFTQKALALAQSIGADHLAYRWQWQLGRLYRQDQPQALTYYQAAVDSLENVRQDLVAVETDVRFLLRDAVEPLYRELVTLLLENSVPPQANLKQAVREIDALQLARLEDFLSCNLTQQVALDETQLDPTAAIVYPIVLPEQLAVVVRLPQSDQVQFYRTPLSAEEINRTLDSLRVQVEQPFLSDQFFELSQQVYDWLIRPIESLLVEQSVDTLVFVSDGALRNVPMAALHDGQQFLIERYGVALSPSLQLPVSQPLGDVGLETLAFGLSKIRTDFLPHAGFNPLDNVEKELASIQSQVNAKSLINQHFTSDNLQTLVDEDPASVIHLATHGQFSSNPGDTFLLSWDRRISLDDLSQMLNRRTGQRGIELLILSACKTATGDSRATLGLAGVAIQSGARSTIASLWNVNDLATSELMSHLYRILAESGKTSRAQALRQAQLQLLQTPGYQAPVYWAAYVLVGNWR</sequence>